<dbReference type="AlphaFoldDB" id="A0AAD7BT08"/>
<dbReference type="Gene3D" id="3.80.10.10">
    <property type="entry name" value="Ribonuclease Inhibitor"/>
    <property type="match status" value="1"/>
</dbReference>
<name>A0AAD7BT08_9AGAR</name>
<protein>
    <recommendedName>
        <fullName evidence="3">F-box domain-containing protein</fullName>
    </recommendedName>
</protein>
<gene>
    <name evidence="1" type="ORF">FB45DRAFT_1150127</name>
</gene>
<keyword evidence="2" id="KW-1185">Reference proteome</keyword>
<evidence type="ECO:0000313" key="1">
    <source>
        <dbReference type="EMBL" id="KAJ7630201.1"/>
    </source>
</evidence>
<reference evidence="1" key="1">
    <citation type="submission" date="2023-03" db="EMBL/GenBank/DDBJ databases">
        <title>Massive genome expansion in bonnet fungi (Mycena s.s.) driven by repeated elements and novel gene families across ecological guilds.</title>
        <authorList>
            <consortium name="Lawrence Berkeley National Laboratory"/>
            <person name="Harder C.B."/>
            <person name="Miyauchi S."/>
            <person name="Viragh M."/>
            <person name="Kuo A."/>
            <person name="Thoen E."/>
            <person name="Andreopoulos B."/>
            <person name="Lu D."/>
            <person name="Skrede I."/>
            <person name="Drula E."/>
            <person name="Henrissat B."/>
            <person name="Morin E."/>
            <person name="Kohler A."/>
            <person name="Barry K."/>
            <person name="LaButti K."/>
            <person name="Morin E."/>
            <person name="Salamov A."/>
            <person name="Lipzen A."/>
            <person name="Mereny Z."/>
            <person name="Hegedus B."/>
            <person name="Baldrian P."/>
            <person name="Stursova M."/>
            <person name="Weitz H."/>
            <person name="Taylor A."/>
            <person name="Grigoriev I.V."/>
            <person name="Nagy L.G."/>
            <person name="Martin F."/>
            <person name="Kauserud H."/>
        </authorList>
    </citation>
    <scope>NUCLEOTIDE SEQUENCE</scope>
    <source>
        <strain evidence="1">9284</strain>
    </source>
</reference>
<dbReference type="EMBL" id="JARKIF010000009">
    <property type="protein sequence ID" value="KAJ7630201.1"/>
    <property type="molecule type" value="Genomic_DNA"/>
</dbReference>
<evidence type="ECO:0000313" key="2">
    <source>
        <dbReference type="Proteomes" id="UP001221142"/>
    </source>
</evidence>
<organism evidence="1 2">
    <name type="scientific">Roridomyces roridus</name>
    <dbReference type="NCBI Taxonomy" id="1738132"/>
    <lineage>
        <taxon>Eukaryota</taxon>
        <taxon>Fungi</taxon>
        <taxon>Dikarya</taxon>
        <taxon>Basidiomycota</taxon>
        <taxon>Agaricomycotina</taxon>
        <taxon>Agaricomycetes</taxon>
        <taxon>Agaricomycetidae</taxon>
        <taxon>Agaricales</taxon>
        <taxon>Marasmiineae</taxon>
        <taxon>Mycenaceae</taxon>
        <taxon>Roridomyces</taxon>
    </lineage>
</organism>
<comment type="caution">
    <text evidence="1">The sequence shown here is derived from an EMBL/GenBank/DDBJ whole genome shotgun (WGS) entry which is preliminary data.</text>
</comment>
<proteinExistence type="predicted"/>
<accession>A0AAD7BT08</accession>
<dbReference type="Proteomes" id="UP001221142">
    <property type="component" value="Unassembled WGS sequence"/>
</dbReference>
<evidence type="ECO:0008006" key="3">
    <source>
        <dbReference type="Google" id="ProtNLM"/>
    </source>
</evidence>
<dbReference type="InterPro" id="IPR032675">
    <property type="entry name" value="LRR_dom_sf"/>
</dbReference>
<dbReference type="SUPFAM" id="SSF52047">
    <property type="entry name" value="RNI-like"/>
    <property type="match status" value="1"/>
</dbReference>
<sequence length="475" mass="53110">MHRCLQVAEIVNLVCLELSDGMVRIPGRSGDDVSIPKHGDLAVLARTSPVFSSHAFRCIWNSVTFINIMRCLPSDSFKLALHGIRYGRYIDWDMQLLRDLNDSDFDRIRFYAPLIQHLFSDFICTRGATILPTVSPWLPGMFPNLQGIHWTHVGEYSPLIENFIGPQLTTIHIPGTCRPSLTLLSSLPLLCTRLTDVSYLTRITSRPQELQPLAVSAASECVAKQLPVVAFAADCPRLSFSDDVHRLFSAAPTGISHLKLKKFSFSPDLYPFDRDRQPDYLLQCTSLERLFCFANVTNVRVLSAVGIDWDDATVTEMARSWPHLERLNLSSFYGTRAPRTTLRCLEAFAQFCPRLTSLHIAFDATTIPTSTSQFSLEKLETLGVDASPIARTPPVAQFLARIAPNLKDLTTLVDSVAADGDPDWRKDAAPHAFAYGLRWRIVEAILKSSFDTGIVPQFIFILIALYQLNALDAPQ</sequence>